<evidence type="ECO:0000313" key="7">
    <source>
        <dbReference type="Proteomes" id="UP000239698"/>
    </source>
</evidence>
<reference evidence="6 7" key="1">
    <citation type="submission" date="2018-02" db="EMBL/GenBank/DDBJ databases">
        <title>Bacteriophage NCPPB3778 and a type I-E CRISPR drive the evolution of the US Biological Select Agent, Rathayibacter toxicus.</title>
        <authorList>
            <person name="Davis E.W.II."/>
            <person name="Tabima J.F."/>
            <person name="Weisberg A.J."/>
            <person name="Lopes L.D."/>
            <person name="Wiseman M.S."/>
            <person name="Wiseman M.S."/>
            <person name="Pupko T."/>
            <person name="Belcher M.S."/>
            <person name="Sechler A.J."/>
            <person name="Tancos M.A."/>
            <person name="Schroeder B.K."/>
            <person name="Murray T.D."/>
            <person name="Luster D.G."/>
            <person name="Schneider W.L."/>
            <person name="Rogers E."/>
            <person name="Andreote F.D."/>
            <person name="Grunwald N.J."/>
            <person name="Putnam M.L."/>
            <person name="Chang J.H."/>
        </authorList>
    </citation>
    <scope>NUCLEOTIDE SEQUENCE [LARGE SCALE GENOMIC DNA]</scope>
    <source>
        <strain evidence="5 7">AY1D6</strain>
        <strain evidence="4 6">AY1I9</strain>
    </source>
</reference>
<gene>
    <name evidence="4" type="ORF">C5C04_00685</name>
    <name evidence="5" type="ORF">C5C40_00690</name>
</gene>
<dbReference type="EMBL" id="PSVT01000001">
    <property type="protein sequence ID" value="PPH79843.1"/>
    <property type="molecule type" value="Genomic_DNA"/>
</dbReference>
<organism evidence="4 6">
    <name type="scientific">Rathayibacter rathayi</name>
    <name type="common">Corynebacterium rathayi</name>
    <dbReference type="NCBI Taxonomy" id="33887"/>
    <lineage>
        <taxon>Bacteria</taxon>
        <taxon>Bacillati</taxon>
        <taxon>Actinomycetota</taxon>
        <taxon>Actinomycetes</taxon>
        <taxon>Micrococcales</taxon>
        <taxon>Microbacteriaceae</taxon>
        <taxon>Rathayibacter</taxon>
    </lineage>
</organism>
<keyword evidence="1" id="KW-0328">Glycosyltransferase</keyword>
<dbReference type="AlphaFoldDB" id="A0ABD6WC84"/>
<evidence type="ECO:0000256" key="3">
    <source>
        <dbReference type="SAM" id="MobiDB-lite"/>
    </source>
</evidence>
<sequence>MRVRRRLIPRGSARRAIALWWPRRSPTWGAASSASHPAGSRGAARASRRGRRPPTSMCSLVPFSTPPPRCGHRSAATWPASPPPSARTPRGDHPRPPPLLRSPGMTSYITGRIERMPASITTLDEAADAVLELSRSGRDELVVTPNTDHFVRWKHSGAFRRYYGRASLVVLDGTPLVWLARWYGHRSASRVTGIDLFTEVCRRAALEGAPVALIGGRPGIGDRAAAELQHRFPGLQLPVVVAPEPADLADDAYLARLAATLRADEVRIVALCLGSPKQEEVRERLLEVGGTGAVCLGVGAAIDFLAGEIPRAPLLVQRLGLEWAHRLSREPGRLWRRYLGDAVRVLPSVAAALHYRVRHASR</sequence>
<accession>A0ABD6WC84</accession>
<dbReference type="GO" id="GO:0016757">
    <property type="term" value="F:glycosyltransferase activity"/>
    <property type="evidence" value="ECO:0007669"/>
    <property type="project" value="UniProtKB-KW"/>
</dbReference>
<evidence type="ECO:0000313" key="4">
    <source>
        <dbReference type="EMBL" id="PPF16332.1"/>
    </source>
</evidence>
<dbReference type="PANTHER" id="PTHR34136:SF1">
    <property type="entry name" value="UDP-N-ACETYL-D-MANNOSAMINURONIC ACID TRANSFERASE"/>
    <property type="match status" value="1"/>
</dbReference>
<dbReference type="Proteomes" id="UP000239698">
    <property type="component" value="Unassembled WGS sequence"/>
</dbReference>
<evidence type="ECO:0000313" key="5">
    <source>
        <dbReference type="EMBL" id="PPH79843.1"/>
    </source>
</evidence>
<name>A0ABD6WC84_RATRA</name>
<feature type="region of interest" description="Disordered" evidence="3">
    <location>
        <begin position="27"/>
        <end position="105"/>
    </location>
</feature>
<protein>
    <submittedName>
        <fullName evidence="4">Glycosyltransferase</fullName>
    </submittedName>
</protein>
<evidence type="ECO:0000256" key="2">
    <source>
        <dbReference type="ARBA" id="ARBA00022679"/>
    </source>
</evidence>
<dbReference type="PANTHER" id="PTHR34136">
    <property type="match status" value="1"/>
</dbReference>
<dbReference type="KEGG" id="rry:C1O28_08200"/>
<keyword evidence="7" id="KW-1185">Reference proteome</keyword>
<proteinExistence type="predicted"/>
<dbReference type="EMBL" id="PSUL01000001">
    <property type="protein sequence ID" value="PPF16332.1"/>
    <property type="molecule type" value="Genomic_DNA"/>
</dbReference>
<feature type="compositionally biased region" description="Low complexity" evidence="3">
    <location>
        <begin position="29"/>
        <end position="45"/>
    </location>
</feature>
<evidence type="ECO:0000313" key="6">
    <source>
        <dbReference type="Proteomes" id="UP000237881"/>
    </source>
</evidence>
<dbReference type="Proteomes" id="UP000237881">
    <property type="component" value="Unassembled WGS sequence"/>
</dbReference>
<dbReference type="CDD" id="cd06533">
    <property type="entry name" value="Glyco_transf_WecG_TagA"/>
    <property type="match status" value="1"/>
</dbReference>
<dbReference type="Pfam" id="PF03808">
    <property type="entry name" value="Glyco_tran_WecG"/>
    <property type="match status" value="1"/>
</dbReference>
<comment type="caution">
    <text evidence="4">The sequence shown here is derived from an EMBL/GenBank/DDBJ whole genome shotgun (WGS) entry which is preliminary data.</text>
</comment>
<dbReference type="NCBIfam" id="TIGR00696">
    <property type="entry name" value="wecG_tagA_cpsF"/>
    <property type="match status" value="1"/>
</dbReference>
<keyword evidence="2" id="KW-0808">Transferase</keyword>
<evidence type="ECO:0000256" key="1">
    <source>
        <dbReference type="ARBA" id="ARBA00022676"/>
    </source>
</evidence>
<dbReference type="InterPro" id="IPR004629">
    <property type="entry name" value="WecG_TagA_CpsF"/>
</dbReference>